<keyword evidence="4" id="KW-1185">Reference proteome</keyword>
<gene>
    <name evidence="3" type="ORF">ACFFTR_43160</name>
</gene>
<feature type="compositionally biased region" description="Pro residues" evidence="1">
    <location>
        <begin position="7"/>
        <end position="24"/>
    </location>
</feature>
<feature type="transmembrane region" description="Helical" evidence="2">
    <location>
        <begin position="70"/>
        <end position="92"/>
    </location>
</feature>
<keyword evidence="2" id="KW-1133">Transmembrane helix</keyword>
<keyword evidence="2" id="KW-0472">Membrane</keyword>
<evidence type="ECO:0000256" key="2">
    <source>
        <dbReference type="SAM" id="Phobius"/>
    </source>
</evidence>
<evidence type="ECO:0000313" key="4">
    <source>
        <dbReference type="Proteomes" id="UP001589608"/>
    </source>
</evidence>
<keyword evidence="2" id="KW-0812">Transmembrane</keyword>
<feature type="compositionally biased region" description="Pro residues" evidence="1">
    <location>
        <begin position="31"/>
        <end position="46"/>
    </location>
</feature>
<name>A0ABV5MM18_9ACTN</name>
<feature type="region of interest" description="Disordered" evidence="1">
    <location>
        <begin position="1"/>
        <end position="54"/>
    </location>
</feature>
<evidence type="ECO:0008006" key="5">
    <source>
        <dbReference type="Google" id="ProtNLM"/>
    </source>
</evidence>
<accession>A0ABV5MM18</accession>
<dbReference type="EMBL" id="JBHMCA010000070">
    <property type="protein sequence ID" value="MFB9449918.1"/>
    <property type="molecule type" value="Genomic_DNA"/>
</dbReference>
<evidence type="ECO:0000256" key="1">
    <source>
        <dbReference type="SAM" id="MobiDB-lite"/>
    </source>
</evidence>
<reference evidence="3 4" key="1">
    <citation type="submission" date="2024-09" db="EMBL/GenBank/DDBJ databases">
        <authorList>
            <person name="Sun Q."/>
            <person name="Mori K."/>
        </authorList>
    </citation>
    <scope>NUCLEOTIDE SEQUENCE [LARGE SCALE GENOMIC DNA]</scope>
    <source>
        <strain evidence="3 4">JCM 3307</strain>
    </source>
</reference>
<proteinExistence type="predicted"/>
<evidence type="ECO:0000313" key="3">
    <source>
        <dbReference type="EMBL" id="MFB9449918.1"/>
    </source>
</evidence>
<dbReference type="Proteomes" id="UP001589608">
    <property type="component" value="Unassembled WGS sequence"/>
</dbReference>
<comment type="caution">
    <text evidence="3">The sequence shown here is derived from an EMBL/GenBank/DDBJ whole genome shotgun (WGS) entry which is preliminary data.</text>
</comment>
<protein>
    <recommendedName>
        <fullName evidence="5">PH domain-containing protein</fullName>
    </recommendedName>
</protein>
<dbReference type="RefSeq" id="WP_223093475.1">
    <property type="nucleotide sequence ID" value="NZ_CP061913.1"/>
</dbReference>
<feature type="transmembrane region" description="Helical" evidence="2">
    <location>
        <begin position="104"/>
        <end position="130"/>
    </location>
</feature>
<sequence>MSEQPPASGPRPPAWNRPHPPPNVPISGELLPPPGGYRVPPPPQHPATPVTSRIPDNLPFVARPSAIKRLIVTVPIAVVALLLVGCPLGLVLTEDGPNHTSGDIVALVALLGFLGAAVAFGLGLGVFLVASGGPVLALAPTGMWIKTRPTRGQAIWLPWEGIAEIRRRRWALDKMLVVKPRDPRVEGSLGAFTAIDSSVFKLFYGSGFTATLNFADRSEDEILAAVRQFSNGRTQINI</sequence>
<organism evidence="3 4">
    <name type="scientific">Dactylosporangium vinaceum</name>
    <dbReference type="NCBI Taxonomy" id="53362"/>
    <lineage>
        <taxon>Bacteria</taxon>
        <taxon>Bacillati</taxon>
        <taxon>Actinomycetota</taxon>
        <taxon>Actinomycetes</taxon>
        <taxon>Micromonosporales</taxon>
        <taxon>Micromonosporaceae</taxon>
        <taxon>Dactylosporangium</taxon>
    </lineage>
</organism>